<evidence type="ECO:0000313" key="2">
    <source>
        <dbReference type="Proteomes" id="UP000608923"/>
    </source>
</evidence>
<dbReference type="AlphaFoldDB" id="A0A8H9M7T6"/>
<organism evidence="1 2">
    <name type="scientific">Alcaligenes pakistanensis</name>
    <dbReference type="NCBI Taxonomy" id="1482717"/>
    <lineage>
        <taxon>Bacteria</taxon>
        <taxon>Pseudomonadati</taxon>
        <taxon>Pseudomonadota</taxon>
        <taxon>Betaproteobacteria</taxon>
        <taxon>Burkholderiales</taxon>
        <taxon>Alcaligenaceae</taxon>
        <taxon>Alcaligenes</taxon>
    </lineage>
</organism>
<gene>
    <name evidence="1" type="ORF">GCM10010096_20400</name>
</gene>
<evidence type="ECO:0000313" key="1">
    <source>
        <dbReference type="EMBL" id="GHC48703.1"/>
    </source>
</evidence>
<accession>A0A8H9M7T6</accession>
<protein>
    <submittedName>
        <fullName evidence="1">Uncharacterized protein</fullName>
    </submittedName>
</protein>
<reference evidence="2" key="1">
    <citation type="journal article" date="2019" name="Int. J. Syst. Evol. Microbiol.">
        <title>The Global Catalogue of Microorganisms (GCM) 10K type strain sequencing project: providing services to taxonomists for standard genome sequencing and annotation.</title>
        <authorList>
            <consortium name="The Broad Institute Genomics Platform"/>
            <consortium name="The Broad Institute Genome Sequencing Center for Infectious Disease"/>
            <person name="Wu L."/>
            <person name="Ma J."/>
        </authorList>
    </citation>
    <scope>NUCLEOTIDE SEQUENCE [LARGE SCALE GENOMIC DNA]</scope>
    <source>
        <strain evidence="2">KCTC 42083</strain>
    </source>
</reference>
<sequence>MSLGGILGAVSIFDIATDQSKFVFKLKLINLLESVGKGVKALGKEMQTLVYYLLSRLPL</sequence>
<dbReference type="Proteomes" id="UP000608923">
    <property type="component" value="Unassembled WGS sequence"/>
</dbReference>
<name>A0A8H9M7T6_9BURK</name>
<proteinExistence type="predicted"/>
<dbReference type="EMBL" id="BMZN01000003">
    <property type="protein sequence ID" value="GHC48703.1"/>
    <property type="molecule type" value="Genomic_DNA"/>
</dbReference>
<comment type="caution">
    <text evidence="1">The sequence shown here is derived from an EMBL/GenBank/DDBJ whole genome shotgun (WGS) entry which is preliminary data.</text>
</comment>
<keyword evidence="2" id="KW-1185">Reference proteome</keyword>